<feature type="domain" description="Protein kinase" evidence="1">
    <location>
        <begin position="1"/>
        <end position="159"/>
    </location>
</feature>
<dbReference type="HOGENOM" id="CLU_000288_7_18_1"/>
<evidence type="ECO:0000259" key="1">
    <source>
        <dbReference type="PROSITE" id="PS50011"/>
    </source>
</evidence>
<dbReference type="PROSITE" id="PS50011">
    <property type="entry name" value="PROTEIN_KINASE_DOM"/>
    <property type="match status" value="1"/>
</dbReference>
<dbReference type="SUPFAM" id="SSF56112">
    <property type="entry name" value="Protein kinase-like (PK-like)"/>
    <property type="match status" value="1"/>
</dbReference>
<organism evidence="2 3">
    <name type="scientific">Scleroderma citrinum Foug A</name>
    <dbReference type="NCBI Taxonomy" id="1036808"/>
    <lineage>
        <taxon>Eukaryota</taxon>
        <taxon>Fungi</taxon>
        <taxon>Dikarya</taxon>
        <taxon>Basidiomycota</taxon>
        <taxon>Agaricomycotina</taxon>
        <taxon>Agaricomycetes</taxon>
        <taxon>Agaricomycetidae</taxon>
        <taxon>Boletales</taxon>
        <taxon>Sclerodermatineae</taxon>
        <taxon>Sclerodermataceae</taxon>
        <taxon>Scleroderma</taxon>
    </lineage>
</organism>
<dbReference type="PANTHER" id="PTHR44329">
    <property type="entry name" value="SERINE/THREONINE-PROTEIN KINASE TNNI3K-RELATED"/>
    <property type="match status" value="1"/>
</dbReference>
<name>A0A0C3AHA3_9AGAM</name>
<sequence length="159" mass="17797">MSSLCLVSRATATKFEFTVSIISGWIPNGNAYHYVQDPNNDPRPLVRPMISIQVLGIARGLHYLHSHEILHGNLRAHNVLISAKGQALLVDYGLSALIDSSFSIPAFARIHPTIRWMAPEQVDSNCRKVTAQADIWAFGMTALVRMLPISRLIFPFVWF</sequence>
<dbReference type="Pfam" id="PF07714">
    <property type="entry name" value="PK_Tyr_Ser-Thr"/>
    <property type="match status" value="1"/>
</dbReference>
<protein>
    <recommendedName>
        <fullName evidence="1">Protein kinase domain-containing protein</fullName>
    </recommendedName>
</protein>
<evidence type="ECO:0000313" key="2">
    <source>
        <dbReference type="EMBL" id="KIM64302.1"/>
    </source>
</evidence>
<reference evidence="3" key="2">
    <citation type="submission" date="2015-01" db="EMBL/GenBank/DDBJ databases">
        <title>Evolutionary Origins and Diversification of the Mycorrhizal Mutualists.</title>
        <authorList>
            <consortium name="DOE Joint Genome Institute"/>
            <consortium name="Mycorrhizal Genomics Consortium"/>
            <person name="Kohler A."/>
            <person name="Kuo A."/>
            <person name="Nagy L.G."/>
            <person name="Floudas D."/>
            <person name="Copeland A."/>
            <person name="Barry K.W."/>
            <person name="Cichocki N."/>
            <person name="Veneault-Fourrey C."/>
            <person name="LaButti K."/>
            <person name="Lindquist E.A."/>
            <person name="Lipzen A."/>
            <person name="Lundell T."/>
            <person name="Morin E."/>
            <person name="Murat C."/>
            <person name="Riley R."/>
            <person name="Ohm R."/>
            <person name="Sun H."/>
            <person name="Tunlid A."/>
            <person name="Henrissat B."/>
            <person name="Grigoriev I.V."/>
            <person name="Hibbett D.S."/>
            <person name="Martin F."/>
        </authorList>
    </citation>
    <scope>NUCLEOTIDE SEQUENCE [LARGE SCALE GENOMIC DNA]</scope>
    <source>
        <strain evidence="3">Foug A</strain>
    </source>
</reference>
<dbReference type="InterPro" id="IPR051681">
    <property type="entry name" value="Ser/Thr_Kinases-Pseudokinases"/>
</dbReference>
<dbReference type="Gene3D" id="1.10.510.10">
    <property type="entry name" value="Transferase(Phosphotransferase) domain 1"/>
    <property type="match status" value="1"/>
</dbReference>
<gene>
    <name evidence="2" type="ORF">SCLCIDRAFT_115471</name>
</gene>
<proteinExistence type="predicted"/>
<evidence type="ECO:0000313" key="3">
    <source>
        <dbReference type="Proteomes" id="UP000053989"/>
    </source>
</evidence>
<dbReference type="Proteomes" id="UP000053989">
    <property type="component" value="Unassembled WGS sequence"/>
</dbReference>
<accession>A0A0C3AHA3</accession>
<dbReference type="AlphaFoldDB" id="A0A0C3AHA3"/>
<dbReference type="GO" id="GO:0005524">
    <property type="term" value="F:ATP binding"/>
    <property type="evidence" value="ECO:0007669"/>
    <property type="project" value="InterPro"/>
</dbReference>
<dbReference type="EMBL" id="KN822029">
    <property type="protein sequence ID" value="KIM64302.1"/>
    <property type="molecule type" value="Genomic_DNA"/>
</dbReference>
<dbReference type="GO" id="GO:0004674">
    <property type="term" value="F:protein serine/threonine kinase activity"/>
    <property type="evidence" value="ECO:0007669"/>
    <property type="project" value="TreeGrafter"/>
</dbReference>
<dbReference type="InParanoid" id="A0A0C3AHA3"/>
<keyword evidence="3" id="KW-1185">Reference proteome</keyword>
<dbReference type="InterPro" id="IPR011009">
    <property type="entry name" value="Kinase-like_dom_sf"/>
</dbReference>
<dbReference type="InterPro" id="IPR001245">
    <property type="entry name" value="Ser-Thr/Tyr_kinase_cat_dom"/>
</dbReference>
<dbReference type="OrthoDB" id="346907at2759"/>
<reference evidence="2 3" key="1">
    <citation type="submission" date="2014-04" db="EMBL/GenBank/DDBJ databases">
        <authorList>
            <consortium name="DOE Joint Genome Institute"/>
            <person name="Kuo A."/>
            <person name="Kohler A."/>
            <person name="Nagy L.G."/>
            <person name="Floudas D."/>
            <person name="Copeland A."/>
            <person name="Barry K.W."/>
            <person name="Cichocki N."/>
            <person name="Veneault-Fourrey C."/>
            <person name="LaButti K."/>
            <person name="Lindquist E.A."/>
            <person name="Lipzen A."/>
            <person name="Lundell T."/>
            <person name="Morin E."/>
            <person name="Murat C."/>
            <person name="Sun H."/>
            <person name="Tunlid A."/>
            <person name="Henrissat B."/>
            <person name="Grigoriev I.V."/>
            <person name="Hibbett D.S."/>
            <person name="Martin F."/>
            <person name="Nordberg H.P."/>
            <person name="Cantor M.N."/>
            <person name="Hua S.X."/>
        </authorList>
    </citation>
    <scope>NUCLEOTIDE SEQUENCE [LARGE SCALE GENOMIC DNA]</scope>
    <source>
        <strain evidence="2 3">Foug A</strain>
    </source>
</reference>
<dbReference type="InterPro" id="IPR000719">
    <property type="entry name" value="Prot_kinase_dom"/>
</dbReference>